<feature type="compositionally biased region" description="Basic and acidic residues" evidence="1">
    <location>
        <begin position="46"/>
        <end position="57"/>
    </location>
</feature>
<keyword evidence="2" id="KW-0472">Membrane</keyword>
<feature type="compositionally biased region" description="Basic and acidic residues" evidence="1">
    <location>
        <begin position="27"/>
        <end position="36"/>
    </location>
</feature>
<feature type="transmembrane region" description="Helical" evidence="2">
    <location>
        <begin position="461"/>
        <end position="481"/>
    </location>
</feature>
<keyword evidence="2" id="KW-0812">Transmembrane</keyword>
<dbReference type="InterPro" id="IPR029526">
    <property type="entry name" value="PGBD"/>
</dbReference>
<dbReference type="PANTHER" id="PTHR46599">
    <property type="entry name" value="PIGGYBAC TRANSPOSABLE ELEMENT-DERIVED PROTEIN 4"/>
    <property type="match status" value="1"/>
</dbReference>
<feature type="region of interest" description="Disordered" evidence="1">
    <location>
        <begin position="27"/>
        <end position="79"/>
    </location>
</feature>
<evidence type="ECO:0000259" key="3">
    <source>
        <dbReference type="Pfam" id="PF13843"/>
    </source>
</evidence>
<keyword evidence="2" id="KW-1133">Transmembrane helix</keyword>
<feature type="compositionally biased region" description="Low complexity" evidence="1">
    <location>
        <begin position="65"/>
        <end position="74"/>
    </location>
</feature>
<dbReference type="Pfam" id="PF13843">
    <property type="entry name" value="DDE_Tnp_1_7"/>
    <property type="match status" value="1"/>
</dbReference>
<reference evidence="5" key="1">
    <citation type="submission" date="2025-08" db="UniProtKB">
        <authorList>
            <consortium name="RefSeq"/>
        </authorList>
    </citation>
    <scope>IDENTIFICATION</scope>
    <source>
        <tissue evidence="5">Whole body</tissue>
    </source>
</reference>
<dbReference type="PANTHER" id="PTHR46599:SF3">
    <property type="entry name" value="PIGGYBAC TRANSPOSABLE ELEMENT-DERIVED PROTEIN 4"/>
    <property type="match status" value="1"/>
</dbReference>
<feature type="domain" description="PiggyBac transposable element-derived protein" evidence="3">
    <location>
        <begin position="108"/>
        <end position="478"/>
    </location>
</feature>
<accession>A0ABM1J553</accession>
<name>A0ABM1J553_POLDO</name>
<sequence length="588" mass="68187">MDIKSEISSSDDEFCFEIVQDEIDHIHNKTSDKECESSDEDDEVVLDVRNRRIRMTDSDSESDSDAPQPSDQSEWTPCDESMEIPPRIKFIPGERPAGPRVSSNVVEPLDFFKLFFTDKLVDQIVADTNRYASRKLEEMVLSSRSIWRTWYNVTKAEFWAFIAVIVNMGTMTAANIKEYWSTDATSYIPFYPNTFSRDRFTQIFWMLHTEIVSAQGSYTRTRLQLINGYLDYINSSLLNYFTPGKEICVNESIVKSKGRVSFTTYNSKKPTKWGINIYILTDSGTGYICEILPYYGSLTTQLLIRPDLPVSTRIPLHLYTMLLNRVPGAQGHHMFTDRYYTSYILANELLKLKCHLTGILPNRKGLPDVIKKKQLPKGKPMVAYRRIDNLVLAWKDKRIVTVLTNFHNAAMSDVERTLRHGVQTVVRKPDVVINYLKSMGGIDLADQYASTYCFMRKPSKWWRMLFFWGLEICLINSYILYKLVKRQRNEQPLNHLQFRKMLVKQLKGDFQQPRRPSTSTSNSDEIRLNGKLHVMLSGTKRDCKVCSIRNTPGGRRETSSYCDTCPDKPRMHLGQCFINYHSKVKYRD</sequence>
<evidence type="ECO:0000256" key="1">
    <source>
        <dbReference type="SAM" id="MobiDB-lite"/>
    </source>
</evidence>
<protein>
    <submittedName>
        <fullName evidence="5">PiggyBac transposable element-derived protein 4-like</fullName>
    </submittedName>
</protein>
<evidence type="ECO:0000313" key="4">
    <source>
        <dbReference type="Proteomes" id="UP000694924"/>
    </source>
</evidence>
<evidence type="ECO:0000256" key="2">
    <source>
        <dbReference type="SAM" id="Phobius"/>
    </source>
</evidence>
<dbReference type="Proteomes" id="UP000694924">
    <property type="component" value="Unplaced"/>
</dbReference>
<organism evidence="4 5">
    <name type="scientific">Polistes dominula</name>
    <name type="common">European paper wasp</name>
    <name type="synonym">Vespa dominula</name>
    <dbReference type="NCBI Taxonomy" id="743375"/>
    <lineage>
        <taxon>Eukaryota</taxon>
        <taxon>Metazoa</taxon>
        <taxon>Ecdysozoa</taxon>
        <taxon>Arthropoda</taxon>
        <taxon>Hexapoda</taxon>
        <taxon>Insecta</taxon>
        <taxon>Pterygota</taxon>
        <taxon>Neoptera</taxon>
        <taxon>Endopterygota</taxon>
        <taxon>Hymenoptera</taxon>
        <taxon>Apocrita</taxon>
        <taxon>Aculeata</taxon>
        <taxon>Vespoidea</taxon>
        <taxon>Vespidae</taxon>
        <taxon>Polistinae</taxon>
        <taxon>Polistini</taxon>
        <taxon>Polistes</taxon>
    </lineage>
</organism>
<dbReference type="GeneID" id="107072298"/>
<keyword evidence="4" id="KW-1185">Reference proteome</keyword>
<dbReference type="RefSeq" id="XP_015187591.1">
    <property type="nucleotide sequence ID" value="XM_015332105.1"/>
</dbReference>
<proteinExistence type="predicted"/>
<gene>
    <name evidence="5" type="primary">LOC107072298</name>
</gene>
<evidence type="ECO:0000313" key="5">
    <source>
        <dbReference type="RefSeq" id="XP_015187591.1"/>
    </source>
</evidence>